<feature type="transmembrane region" description="Helical" evidence="9">
    <location>
        <begin position="224"/>
        <end position="244"/>
    </location>
</feature>
<feature type="transmembrane region" description="Helical" evidence="9">
    <location>
        <begin position="256"/>
        <end position="273"/>
    </location>
</feature>
<feature type="transmembrane region" description="Helical" evidence="9">
    <location>
        <begin position="136"/>
        <end position="152"/>
    </location>
</feature>
<feature type="domain" description="EamA" evidence="10">
    <location>
        <begin position="17"/>
        <end position="152"/>
    </location>
</feature>
<gene>
    <name evidence="11" type="primary">rarD</name>
    <name evidence="11" type="ORF">GCM10011612_18070</name>
</gene>
<evidence type="ECO:0000313" key="12">
    <source>
        <dbReference type="Proteomes" id="UP000614239"/>
    </source>
</evidence>
<accession>A0A8H9HEB3</accession>
<dbReference type="GO" id="GO:0005886">
    <property type="term" value="C:plasma membrane"/>
    <property type="evidence" value="ECO:0007669"/>
    <property type="project" value="UniProtKB-SubCell"/>
</dbReference>
<feature type="transmembrane region" description="Helical" evidence="9">
    <location>
        <begin position="186"/>
        <end position="204"/>
    </location>
</feature>
<evidence type="ECO:0000256" key="4">
    <source>
        <dbReference type="ARBA" id="ARBA00022475"/>
    </source>
</evidence>
<keyword evidence="4" id="KW-1003">Cell membrane</keyword>
<dbReference type="SUPFAM" id="SSF103481">
    <property type="entry name" value="Multidrug resistance efflux transporter EmrE"/>
    <property type="match status" value="2"/>
</dbReference>
<feature type="transmembrane region" description="Helical" evidence="9">
    <location>
        <begin position="112"/>
        <end position="129"/>
    </location>
</feature>
<keyword evidence="5 9" id="KW-0812">Transmembrane</keyword>
<evidence type="ECO:0000259" key="10">
    <source>
        <dbReference type="Pfam" id="PF00892"/>
    </source>
</evidence>
<evidence type="ECO:0000256" key="2">
    <source>
        <dbReference type="ARBA" id="ARBA00007362"/>
    </source>
</evidence>
<evidence type="ECO:0000256" key="7">
    <source>
        <dbReference type="ARBA" id="ARBA00023136"/>
    </source>
</evidence>
<dbReference type="InterPro" id="IPR004626">
    <property type="entry name" value="RarD"/>
</dbReference>
<feature type="region of interest" description="Disordered" evidence="8">
    <location>
        <begin position="329"/>
        <end position="366"/>
    </location>
</feature>
<comment type="similarity">
    <text evidence="2">Belongs to the EamA transporter family.</text>
</comment>
<dbReference type="RefSeq" id="WP_080462989.1">
    <property type="nucleotide sequence ID" value="NZ_BMNJ01000007.1"/>
</dbReference>
<dbReference type="EMBL" id="BMNJ01000007">
    <property type="protein sequence ID" value="GGO99843.1"/>
    <property type="molecule type" value="Genomic_DNA"/>
</dbReference>
<keyword evidence="12" id="KW-1185">Reference proteome</keyword>
<dbReference type="PANTHER" id="PTHR22911">
    <property type="entry name" value="ACYL-MALONYL CONDENSING ENZYME-RELATED"/>
    <property type="match status" value="1"/>
</dbReference>
<dbReference type="PANTHER" id="PTHR22911:SF137">
    <property type="entry name" value="SOLUTE CARRIER FAMILY 35 MEMBER G2-RELATED"/>
    <property type="match status" value="1"/>
</dbReference>
<dbReference type="NCBIfam" id="TIGR00688">
    <property type="entry name" value="rarD"/>
    <property type="match status" value="1"/>
</dbReference>
<dbReference type="Pfam" id="PF00892">
    <property type="entry name" value="EamA"/>
    <property type="match status" value="2"/>
</dbReference>
<name>A0A8H9HEB3_9ACTO</name>
<feature type="transmembrane region" description="Helical" evidence="9">
    <location>
        <begin position="12"/>
        <end position="31"/>
    </location>
</feature>
<feature type="transmembrane region" description="Helical" evidence="9">
    <location>
        <begin position="279"/>
        <end position="301"/>
    </location>
</feature>
<sequence length="366" mass="38697">MSTPFPPTRSPAPATVGLTMVLGCYLLWGMFPLYFRLLAAAGSLEIIGHRILWTLATCLVTVALLRHWGRLRAALAMPRLAGSLVVSGVIITLNWLIYVYGVNSGRTADAALGYFINPLVTVALAALFLGERLRRLQLVALALAGVGVLVLVVAQGTLPWVSLGLAGTFGLYGLAKKRSGAHVDALTGLTVESLAVAPLAAAYLGCLAAQGRTVFQGAQASPSIGALLLIAGPVTAVPLLLFAAGARRVTLTTIGMVQYLGPILQFLLAWLVFHEEISGARWAAMALVWAAVAVFVIDLVAQIRSRDRFLAHVVQGRLRTLRARPIAAAPGRADRGDPRGEMEAPGVMRRPVPRHGPPGRGHAADQ</sequence>
<evidence type="ECO:0000256" key="5">
    <source>
        <dbReference type="ARBA" id="ARBA00022692"/>
    </source>
</evidence>
<feature type="transmembrane region" description="Helical" evidence="9">
    <location>
        <begin position="51"/>
        <end position="68"/>
    </location>
</feature>
<evidence type="ECO:0000256" key="9">
    <source>
        <dbReference type="SAM" id="Phobius"/>
    </source>
</evidence>
<evidence type="ECO:0000313" key="11">
    <source>
        <dbReference type="EMBL" id="GGO99843.1"/>
    </source>
</evidence>
<keyword evidence="6 9" id="KW-1133">Transmembrane helix</keyword>
<protein>
    <submittedName>
        <fullName evidence="11">Chloramphenicol resistance permease RarD</fullName>
    </submittedName>
</protein>
<evidence type="ECO:0000256" key="3">
    <source>
        <dbReference type="ARBA" id="ARBA00022448"/>
    </source>
</evidence>
<dbReference type="AlphaFoldDB" id="A0A8H9HEB3"/>
<evidence type="ECO:0000256" key="8">
    <source>
        <dbReference type="SAM" id="MobiDB-lite"/>
    </source>
</evidence>
<organism evidence="11 12">
    <name type="scientific">Actinomyces gaoshouyii</name>
    <dbReference type="NCBI Taxonomy" id="1960083"/>
    <lineage>
        <taxon>Bacteria</taxon>
        <taxon>Bacillati</taxon>
        <taxon>Actinomycetota</taxon>
        <taxon>Actinomycetes</taxon>
        <taxon>Actinomycetales</taxon>
        <taxon>Actinomycetaceae</taxon>
        <taxon>Actinomyces</taxon>
    </lineage>
</organism>
<dbReference type="InterPro" id="IPR000620">
    <property type="entry name" value="EamA_dom"/>
</dbReference>
<feature type="compositionally biased region" description="Basic and acidic residues" evidence="8">
    <location>
        <begin position="332"/>
        <end position="342"/>
    </location>
</feature>
<dbReference type="InterPro" id="IPR037185">
    <property type="entry name" value="EmrE-like"/>
</dbReference>
<comment type="caution">
    <text evidence="11">The sequence shown here is derived from an EMBL/GenBank/DDBJ whole genome shotgun (WGS) entry which is preliminary data.</text>
</comment>
<keyword evidence="3" id="KW-0813">Transport</keyword>
<reference evidence="11" key="2">
    <citation type="submission" date="2020-09" db="EMBL/GenBank/DDBJ databases">
        <authorList>
            <person name="Sun Q."/>
            <person name="Zhou Y."/>
        </authorList>
    </citation>
    <scope>NUCLEOTIDE SEQUENCE</scope>
    <source>
        <strain evidence="11">CGMCC 4.7372</strain>
    </source>
</reference>
<reference evidence="11" key="1">
    <citation type="journal article" date="2014" name="Int. J. Syst. Evol. Microbiol.">
        <title>Complete genome sequence of Corynebacterium casei LMG S-19264T (=DSM 44701T), isolated from a smear-ripened cheese.</title>
        <authorList>
            <consortium name="US DOE Joint Genome Institute (JGI-PGF)"/>
            <person name="Walter F."/>
            <person name="Albersmeier A."/>
            <person name="Kalinowski J."/>
            <person name="Ruckert C."/>
        </authorList>
    </citation>
    <scope>NUCLEOTIDE SEQUENCE</scope>
    <source>
        <strain evidence="11">CGMCC 4.7372</strain>
    </source>
</reference>
<dbReference type="Proteomes" id="UP000614239">
    <property type="component" value="Unassembled WGS sequence"/>
</dbReference>
<feature type="domain" description="EamA" evidence="10">
    <location>
        <begin position="164"/>
        <end position="296"/>
    </location>
</feature>
<evidence type="ECO:0000256" key="1">
    <source>
        <dbReference type="ARBA" id="ARBA00004651"/>
    </source>
</evidence>
<comment type="subcellular location">
    <subcellularLocation>
        <location evidence="1">Cell membrane</location>
        <topology evidence="1">Multi-pass membrane protein</topology>
    </subcellularLocation>
</comment>
<feature type="transmembrane region" description="Helical" evidence="9">
    <location>
        <begin position="80"/>
        <end position="100"/>
    </location>
</feature>
<evidence type="ECO:0000256" key="6">
    <source>
        <dbReference type="ARBA" id="ARBA00022989"/>
    </source>
</evidence>
<keyword evidence="7 9" id="KW-0472">Membrane</keyword>
<feature type="transmembrane region" description="Helical" evidence="9">
    <location>
        <begin position="158"/>
        <end position="174"/>
    </location>
</feature>
<proteinExistence type="inferred from homology"/>